<dbReference type="SMART" id="SM00034">
    <property type="entry name" value="CLECT"/>
    <property type="match status" value="1"/>
</dbReference>
<dbReference type="Gene3D" id="3.10.100.10">
    <property type="entry name" value="Mannose-Binding Protein A, subunit A"/>
    <property type="match status" value="1"/>
</dbReference>
<dbReference type="SUPFAM" id="SSF56436">
    <property type="entry name" value="C-type lectin-like"/>
    <property type="match status" value="1"/>
</dbReference>
<reference evidence="3 4" key="1">
    <citation type="submission" date="2020-10" db="EMBL/GenBank/DDBJ databases">
        <title>Pygocentrus nattereri (red-bellied piranha) genome, fPygNat1, primary haplotype.</title>
        <authorList>
            <person name="Myers G."/>
            <person name="Meyer A."/>
            <person name="Karagic N."/>
            <person name="Pippel M."/>
            <person name="Winkler S."/>
            <person name="Tracey A."/>
            <person name="Wood J."/>
            <person name="Formenti G."/>
            <person name="Howe K."/>
            <person name="Fedrigo O."/>
            <person name="Jarvis E.D."/>
        </authorList>
    </citation>
    <scope>NUCLEOTIDE SEQUENCE [LARGE SCALE GENOMIC DNA]</scope>
</reference>
<dbReference type="AlphaFoldDB" id="A0AAR2L0H2"/>
<dbReference type="InterPro" id="IPR016186">
    <property type="entry name" value="C-type_lectin-like/link_sf"/>
</dbReference>
<dbReference type="PROSITE" id="PS50041">
    <property type="entry name" value="C_TYPE_LECTIN_2"/>
    <property type="match status" value="1"/>
</dbReference>
<evidence type="ECO:0000313" key="4">
    <source>
        <dbReference type="Proteomes" id="UP001501920"/>
    </source>
</evidence>
<proteinExistence type="predicted"/>
<evidence type="ECO:0000313" key="3">
    <source>
        <dbReference type="Ensembl" id="ENSPNAP00000068122.1"/>
    </source>
</evidence>
<reference evidence="3" key="3">
    <citation type="submission" date="2025-09" db="UniProtKB">
        <authorList>
            <consortium name="Ensembl"/>
        </authorList>
    </citation>
    <scope>IDENTIFICATION</scope>
</reference>
<gene>
    <name evidence="3" type="primary">CIAPIN1</name>
</gene>
<reference evidence="3" key="2">
    <citation type="submission" date="2025-08" db="UniProtKB">
        <authorList>
            <consortium name="Ensembl"/>
        </authorList>
    </citation>
    <scope>IDENTIFICATION</scope>
</reference>
<dbReference type="InterPro" id="IPR016187">
    <property type="entry name" value="CTDL_fold"/>
</dbReference>
<keyword evidence="1" id="KW-0430">Lectin</keyword>
<evidence type="ECO:0000256" key="1">
    <source>
        <dbReference type="ARBA" id="ARBA00022734"/>
    </source>
</evidence>
<dbReference type="GO" id="GO:0030246">
    <property type="term" value="F:carbohydrate binding"/>
    <property type="evidence" value="ECO:0007669"/>
    <property type="project" value="UniProtKB-KW"/>
</dbReference>
<dbReference type="InterPro" id="IPR050111">
    <property type="entry name" value="C-type_lectin/snaclec_domain"/>
</dbReference>
<organism evidence="3 4">
    <name type="scientific">Pygocentrus nattereri</name>
    <name type="common">Red-bellied piranha</name>
    <dbReference type="NCBI Taxonomy" id="42514"/>
    <lineage>
        <taxon>Eukaryota</taxon>
        <taxon>Metazoa</taxon>
        <taxon>Chordata</taxon>
        <taxon>Craniata</taxon>
        <taxon>Vertebrata</taxon>
        <taxon>Euteleostomi</taxon>
        <taxon>Actinopterygii</taxon>
        <taxon>Neopterygii</taxon>
        <taxon>Teleostei</taxon>
        <taxon>Ostariophysi</taxon>
        <taxon>Characiformes</taxon>
        <taxon>Characoidei</taxon>
        <taxon>Pygocentrus</taxon>
    </lineage>
</organism>
<dbReference type="InterPro" id="IPR033989">
    <property type="entry name" value="CD209-like_CTLD"/>
</dbReference>
<feature type="domain" description="C-type lectin" evidence="2">
    <location>
        <begin position="182"/>
        <end position="296"/>
    </location>
</feature>
<sequence length="297" mass="33674">MILQLKTSVSGLSSYVDLYTSRIQDQLKTGPQVKKLSEIQILIIKLNSSLASLSSKMETKLQDAGTQQDGQSSELKRFLDRLNSSISELTAKLQDTDQKVMAGLSEMKDKLKISSKTAVFAQESQNRTLAEVVKLSSSVESLSSKLQSTVQRVMDALSEMKAKPESSTKPAVTSCKPGWTLRLSRCYWFSNDTRNWHQAREYCLTQNASLLKVESEDEWAFVTANLNEYWVGLTDEITGQWRWADETPYVMDRKKWGPGQPDNWTGDGEDGENCAHIRRRKLNDLHCKIRMNYICKA</sequence>
<dbReference type="Proteomes" id="UP001501920">
    <property type="component" value="Chromosome 23"/>
</dbReference>
<dbReference type="Ensembl" id="ENSPNAT00000052335.1">
    <property type="protein sequence ID" value="ENSPNAP00000068122.1"/>
    <property type="gene ID" value="ENSPNAG00000034441.1"/>
</dbReference>
<dbReference type="GeneTree" id="ENSGT00940000165297"/>
<protein>
    <recommendedName>
        <fullName evidence="2">C-type lectin domain-containing protein</fullName>
    </recommendedName>
</protein>
<accession>A0AAR2L0H2</accession>
<name>A0AAR2L0H2_PYGNA</name>
<dbReference type="PANTHER" id="PTHR22803">
    <property type="entry name" value="MANNOSE, PHOSPHOLIPASE, LECTIN RECEPTOR RELATED"/>
    <property type="match status" value="1"/>
</dbReference>
<dbReference type="CDD" id="cd03590">
    <property type="entry name" value="CLECT_DC-SIGN_like"/>
    <property type="match status" value="1"/>
</dbReference>
<dbReference type="Pfam" id="PF00059">
    <property type="entry name" value="Lectin_C"/>
    <property type="match status" value="1"/>
</dbReference>
<evidence type="ECO:0000259" key="2">
    <source>
        <dbReference type="PROSITE" id="PS50041"/>
    </source>
</evidence>
<keyword evidence="4" id="KW-1185">Reference proteome</keyword>
<dbReference type="InterPro" id="IPR001304">
    <property type="entry name" value="C-type_lectin-like"/>
</dbReference>